<dbReference type="AlphaFoldDB" id="A0AAD6X204"/>
<organism evidence="1 2">
    <name type="scientific">Mycena alexandri</name>
    <dbReference type="NCBI Taxonomy" id="1745969"/>
    <lineage>
        <taxon>Eukaryota</taxon>
        <taxon>Fungi</taxon>
        <taxon>Dikarya</taxon>
        <taxon>Basidiomycota</taxon>
        <taxon>Agaricomycotina</taxon>
        <taxon>Agaricomycetes</taxon>
        <taxon>Agaricomycetidae</taxon>
        <taxon>Agaricales</taxon>
        <taxon>Marasmiineae</taxon>
        <taxon>Mycenaceae</taxon>
        <taxon>Mycena</taxon>
    </lineage>
</organism>
<name>A0AAD6X204_9AGAR</name>
<evidence type="ECO:0000313" key="1">
    <source>
        <dbReference type="EMBL" id="KAJ7031911.1"/>
    </source>
</evidence>
<dbReference type="EMBL" id="JARJCM010000078">
    <property type="protein sequence ID" value="KAJ7031911.1"/>
    <property type="molecule type" value="Genomic_DNA"/>
</dbReference>
<comment type="caution">
    <text evidence="1">The sequence shown here is derived from an EMBL/GenBank/DDBJ whole genome shotgun (WGS) entry which is preliminary data.</text>
</comment>
<accession>A0AAD6X204</accession>
<protein>
    <submittedName>
        <fullName evidence="1">Uncharacterized protein</fullName>
    </submittedName>
</protein>
<dbReference type="Proteomes" id="UP001218188">
    <property type="component" value="Unassembled WGS sequence"/>
</dbReference>
<reference evidence="1" key="1">
    <citation type="submission" date="2023-03" db="EMBL/GenBank/DDBJ databases">
        <title>Massive genome expansion in bonnet fungi (Mycena s.s.) driven by repeated elements and novel gene families across ecological guilds.</title>
        <authorList>
            <consortium name="Lawrence Berkeley National Laboratory"/>
            <person name="Harder C.B."/>
            <person name="Miyauchi S."/>
            <person name="Viragh M."/>
            <person name="Kuo A."/>
            <person name="Thoen E."/>
            <person name="Andreopoulos B."/>
            <person name="Lu D."/>
            <person name="Skrede I."/>
            <person name="Drula E."/>
            <person name="Henrissat B."/>
            <person name="Morin E."/>
            <person name="Kohler A."/>
            <person name="Barry K."/>
            <person name="LaButti K."/>
            <person name="Morin E."/>
            <person name="Salamov A."/>
            <person name="Lipzen A."/>
            <person name="Mereny Z."/>
            <person name="Hegedus B."/>
            <person name="Baldrian P."/>
            <person name="Stursova M."/>
            <person name="Weitz H."/>
            <person name="Taylor A."/>
            <person name="Grigoriev I.V."/>
            <person name="Nagy L.G."/>
            <person name="Martin F."/>
            <person name="Kauserud H."/>
        </authorList>
    </citation>
    <scope>NUCLEOTIDE SEQUENCE</scope>
    <source>
        <strain evidence="1">CBHHK200</strain>
    </source>
</reference>
<gene>
    <name evidence="1" type="ORF">C8F04DRAFT_1262545</name>
</gene>
<sequence>MDLPSMGRARPLLALGRARTALPQDPFLFPYTQLTHPPSPTHQRIDLPPMVRRLALLLRARHGRSHRPSNTTQVLNYGVDNLSSFTPIYGIYENGTPVRVAIMNYLDDPSGASDVHAVIAIAGGTIPSSVQTFGGFFESDGRPMGTENITTVACDTTAQTCTVVVPAPGFALVFLNNGASTAATAGAPTQTYATTAKTKMRNTATVDPAVLSTSNGFRASDHDLAGTSKPPSAAPRTAQASFVAAGLVVATVVAVLARAL</sequence>
<proteinExistence type="predicted"/>
<keyword evidence="2" id="KW-1185">Reference proteome</keyword>
<evidence type="ECO:0000313" key="2">
    <source>
        <dbReference type="Proteomes" id="UP001218188"/>
    </source>
</evidence>